<dbReference type="EMBL" id="HG322949">
    <property type="protein sequence ID" value="CDG83232.1"/>
    <property type="molecule type" value="Genomic_DNA"/>
</dbReference>
<feature type="signal peptide" evidence="2">
    <location>
        <begin position="1"/>
        <end position="34"/>
    </location>
</feature>
<feature type="chain" id="PRO_5004798135" evidence="2">
    <location>
        <begin position="35"/>
        <end position="165"/>
    </location>
</feature>
<organism evidence="3 4">
    <name type="scientific">Janthinobacterium agaricidamnosum NBRC 102515 = DSM 9628</name>
    <dbReference type="NCBI Taxonomy" id="1349767"/>
    <lineage>
        <taxon>Bacteria</taxon>
        <taxon>Pseudomonadati</taxon>
        <taxon>Pseudomonadota</taxon>
        <taxon>Betaproteobacteria</taxon>
        <taxon>Burkholderiales</taxon>
        <taxon>Oxalobacteraceae</taxon>
        <taxon>Janthinobacterium</taxon>
    </lineage>
</organism>
<dbReference type="HOGENOM" id="CLU_1608637_0_0_4"/>
<dbReference type="KEGG" id="jag:GJA_2601"/>
<dbReference type="RefSeq" id="WP_144241507.1">
    <property type="nucleotide sequence ID" value="NZ_BCTH01000041.1"/>
</dbReference>
<feature type="region of interest" description="Disordered" evidence="1">
    <location>
        <begin position="146"/>
        <end position="165"/>
    </location>
</feature>
<sequence length="165" mass="16808">MNPELRAGAARRFKSLSSQLALALALHASAHAVAAGQAPPAAAPAAAAAPSAPLRDILGLAREAAGNIDKSMRSETGQPALSDVAPDFKNDGNDKFDKAIEAAHVQRGAPRIENYVLSDGRPATKVTGAGGSYCVAQRLNSSVAVDPFKDGAAGDGNKTQRVPCP</sequence>
<evidence type="ECO:0000256" key="2">
    <source>
        <dbReference type="SAM" id="SignalP"/>
    </source>
</evidence>
<keyword evidence="2" id="KW-0732">Signal</keyword>
<keyword evidence="4" id="KW-1185">Reference proteome</keyword>
<dbReference type="Proteomes" id="UP000027604">
    <property type="component" value="Chromosome I"/>
</dbReference>
<reference evidence="3 4" key="1">
    <citation type="journal article" date="2015" name="Genome Announc.">
        <title>Genome Sequence of Mushroom Soft-Rot Pathogen Janthinobacterium agaricidamnosum.</title>
        <authorList>
            <person name="Graupner K."/>
            <person name="Lackner G."/>
            <person name="Hertweck C."/>
        </authorList>
    </citation>
    <scope>NUCLEOTIDE SEQUENCE [LARGE SCALE GENOMIC DNA]</scope>
    <source>
        <strain evidence="4">NBRC 102515 / DSM 9628</strain>
    </source>
</reference>
<evidence type="ECO:0000313" key="3">
    <source>
        <dbReference type="EMBL" id="CDG83232.1"/>
    </source>
</evidence>
<dbReference type="STRING" id="1349767.GJA_2601"/>
<dbReference type="PATRIC" id="fig|1349767.4.peg.4331"/>
<name>W0V7I5_9BURK</name>
<evidence type="ECO:0000313" key="4">
    <source>
        <dbReference type="Proteomes" id="UP000027604"/>
    </source>
</evidence>
<evidence type="ECO:0000256" key="1">
    <source>
        <dbReference type="SAM" id="MobiDB-lite"/>
    </source>
</evidence>
<protein>
    <submittedName>
        <fullName evidence="3">Uncharacterized protein</fullName>
    </submittedName>
</protein>
<dbReference type="AlphaFoldDB" id="W0V7I5"/>
<proteinExistence type="predicted"/>
<gene>
    <name evidence="3" type="ORF">GJA_2601</name>
</gene>
<accession>W0V7I5</accession>